<accession>A0A194YSR1</accession>
<dbReference type="Proteomes" id="UP000000768">
    <property type="component" value="Chromosome 4"/>
</dbReference>
<dbReference type="Pfam" id="PF13639">
    <property type="entry name" value="zf-RING_2"/>
    <property type="match status" value="1"/>
</dbReference>
<dbReference type="EMBL" id="CM000763">
    <property type="protein sequence ID" value="KXG31279.1"/>
    <property type="molecule type" value="Genomic_DNA"/>
</dbReference>
<evidence type="ECO:0000256" key="4">
    <source>
        <dbReference type="PROSITE-ProRule" id="PRU00175"/>
    </source>
</evidence>
<dbReference type="Gene3D" id="3.30.40.10">
    <property type="entry name" value="Zinc/RING finger domain, C3HC4 (zinc finger)"/>
    <property type="match status" value="1"/>
</dbReference>
<dbReference type="InParanoid" id="A0A194YSR1"/>
<dbReference type="InterPro" id="IPR013083">
    <property type="entry name" value="Znf_RING/FYVE/PHD"/>
</dbReference>
<dbReference type="Gramene" id="KXG31279">
    <property type="protein sequence ID" value="KXG31279"/>
    <property type="gene ID" value="SORBI_3004G332100"/>
</dbReference>
<sequence>MVIMAGMLPGVESARRRRVRQSSESGAARRPSLCLYAGGLGSSSSAAAAAASSKVWSGACGDTTAAMACAWMTTLGSDAREAKERLDHKLRGHRQPVVLKRHQTTSTRPPPAKPQDDATRGAGGSDGHHSATAPCGVLLHREVLPSLSSKPRKGGGCRFSWRRRPPAAESEAEAECAVCLEELRAGDVVARLPCAHRFHWSCAVPWVQAVSRCPVCRAHVHLAAGAGPTS</sequence>
<name>A0A194YSR1_SORBI</name>
<evidence type="ECO:0000313" key="7">
    <source>
        <dbReference type="EMBL" id="KXG31279.1"/>
    </source>
</evidence>
<dbReference type="GO" id="GO:0006511">
    <property type="term" value="P:ubiquitin-dependent protein catabolic process"/>
    <property type="evidence" value="ECO:0000318"/>
    <property type="project" value="GO_Central"/>
</dbReference>
<dbReference type="PROSITE" id="PS50089">
    <property type="entry name" value="ZF_RING_2"/>
    <property type="match status" value="1"/>
</dbReference>
<dbReference type="PANTHER" id="PTHR45931">
    <property type="entry name" value="SI:CH211-59O9.10"/>
    <property type="match status" value="1"/>
</dbReference>
<dbReference type="GO" id="GO:0008270">
    <property type="term" value="F:zinc ion binding"/>
    <property type="evidence" value="ECO:0007669"/>
    <property type="project" value="UniProtKB-KW"/>
</dbReference>
<dbReference type="SMART" id="SM00184">
    <property type="entry name" value="RING"/>
    <property type="match status" value="1"/>
</dbReference>
<evidence type="ECO:0000256" key="5">
    <source>
        <dbReference type="SAM" id="MobiDB-lite"/>
    </source>
</evidence>
<keyword evidence="8" id="KW-1185">Reference proteome</keyword>
<dbReference type="PANTHER" id="PTHR45931:SF3">
    <property type="entry name" value="RING ZINC FINGER-CONTAINING PROTEIN"/>
    <property type="match status" value="1"/>
</dbReference>
<dbReference type="AlphaFoldDB" id="A0A194YSR1"/>
<keyword evidence="1" id="KW-0479">Metal-binding</keyword>
<reference evidence="7 8" key="1">
    <citation type="journal article" date="2009" name="Nature">
        <title>The Sorghum bicolor genome and the diversification of grasses.</title>
        <authorList>
            <person name="Paterson A.H."/>
            <person name="Bowers J.E."/>
            <person name="Bruggmann R."/>
            <person name="Dubchak I."/>
            <person name="Grimwood J."/>
            <person name="Gundlach H."/>
            <person name="Haberer G."/>
            <person name="Hellsten U."/>
            <person name="Mitros T."/>
            <person name="Poliakov A."/>
            <person name="Schmutz J."/>
            <person name="Spannagl M."/>
            <person name="Tang H."/>
            <person name="Wang X."/>
            <person name="Wicker T."/>
            <person name="Bharti A.K."/>
            <person name="Chapman J."/>
            <person name="Feltus F.A."/>
            <person name="Gowik U."/>
            <person name="Grigoriev I.V."/>
            <person name="Lyons E."/>
            <person name="Maher C.A."/>
            <person name="Martis M."/>
            <person name="Narechania A."/>
            <person name="Otillar R.P."/>
            <person name="Penning B.W."/>
            <person name="Salamov A.A."/>
            <person name="Wang Y."/>
            <person name="Zhang L."/>
            <person name="Carpita N.C."/>
            <person name="Freeling M."/>
            <person name="Gingle A.R."/>
            <person name="Hash C.T."/>
            <person name="Keller B."/>
            <person name="Klein P."/>
            <person name="Kresovich S."/>
            <person name="McCann M.C."/>
            <person name="Ming R."/>
            <person name="Peterson D.G."/>
            <person name="Mehboob-ur-Rahman"/>
            <person name="Ware D."/>
            <person name="Westhoff P."/>
            <person name="Mayer K.F."/>
            <person name="Messing J."/>
            <person name="Rokhsar D.S."/>
        </authorList>
    </citation>
    <scope>NUCLEOTIDE SEQUENCE [LARGE SCALE GENOMIC DNA]</scope>
    <source>
        <strain evidence="8">cv. BTx623</strain>
    </source>
</reference>
<keyword evidence="2 4" id="KW-0863">Zinc-finger</keyword>
<dbReference type="STRING" id="4558.A0A194YSR1"/>
<evidence type="ECO:0000313" key="8">
    <source>
        <dbReference type="Proteomes" id="UP000000768"/>
    </source>
</evidence>
<feature type="region of interest" description="Disordered" evidence="5">
    <location>
        <begin position="87"/>
        <end position="131"/>
    </location>
</feature>
<dbReference type="InterPro" id="IPR051834">
    <property type="entry name" value="RING_finger_E3_ligase"/>
</dbReference>
<feature type="domain" description="RING-type" evidence="6">
    <location>
        <begin position="176"/>
        <end position="217"/>
    </location>
</feature>
<evidence type="ECO:0000256" key="1">
    <source>
        <dbReference type="ARBA" id="ARBA00022723"/>
    </source>
</evidence>
<evidence type="ECO:0000256" key="2">
    <source>
        <dbReference type="ARBA" id="ARBA00022771"/>
    </source>
</evidence>
<gene>
    <name evidence="7" type="ORF">SORBI_3004G332100</name>
</gene>
<protein>
    <recommendedName>
        <fullName evidence="6">RING-type domain-containing protein</fullName>
    </recommendedName>
</protein>
<dbReference type="GO" id="GO:0061630">
    <property type="term" value="F:ubiquitin protein ligase activity"/>
    <property type="evidence" value="ECO:0000318"/>
    <property type="project" value="GO_Central"/>
</dbReference>
<organism evidence="7 8">
    <name type="scientific">Sorghum bicolor</name>
    <name type="common">Sorghum</name>
    <name type="synonym">Sorghum vulgare</name>
    <dbReference type="NCBI Taxonomy" id="4558"/>
    <lineage>
        <taxon>Eukaryota</taxon>
        <taxon>Viridiplantae</taxon>
        <taxon>Streptophyta</taxon>
        <taxon>Embryophyta</taxon>
        <taxon>Tracheophyta</taxon>
        <taxon>Spermatophyta</taxon>
        <taxon>Magnoliopsida</taxon>
        <taxon>Liliopsida</taxon>
        <taxon>Poales</taxon>
        <taxon>Poaceae</taxon>
        <taxon>PACMAD clade</taxon>
        <taxon>Panicoideae</taxon>
        <taxon>Andropogonodae</taxon>
        <taxon>Andropogoneae</taxon>
        <taxon>Sorghinae</taxon>
        <taxon>Sorghum</taxon>
    </lineage>
</organism>
<proteinExistence type="predicted"/>
<dbReference type="InterPro" id="IPR001841">
    <property type="entry name" value="Znf_RING"/>
</dbReference>
<keyword evidence="3" id="KW-0862">Zinc</keyword>
<reference evidence="8" key="2">
    <citation type="journal article" date="2018" name="Plant J.">
        <title>The Sorghum bicolor reference genome: improved assembly, gene annotations, a transcriptome atlas, and signatures of genome organization.</title>
        <authorList>
            <person name="McCormick R.F."/>
            <person name="Truong S.K."/>
            <person name="Sreedasyam A."/>
            <person name="Jenkins J."/>
            <person name="Shu S."/>
            <person name="Sims D."/>
            <person name="Kennedy M."/>
            <person name="Amirebrahimi M."/>
            <person name="Weers B.D."/>
            <person name="McKinley B."/>
            <person name="Mattison A."/>
            <person name="Morishige D.T."/>
            <person name="Grimwood J."/>
            <person name="Schmutz J."/>
            <person name="Mullet J.E."/>
        </authorList>
    </citation>
    <scope>NUCLEOTIDE SEQUENCE [LARGE SCALE GENOMIC DNA]</scope>
    <source>
        <strain evidence="8">cv. BTx623</strain>
    </source>
</reference>
<evidence type="ECO:0000259" key="6">
    <source>
        <dbReference type="PROSITE" id="PS50089"/>
    </source>
</evidence>
<dbReference type="SUPFAM" id="SSF57850">
    <property type="entry name" value="RING/U-box"/>
    <property type="match status" value="1"/>
</dbReference>
<dbReference type="OMA" id="RRRWHEQ"/>
<feature type="compositionally biased region" description="Basic residues" evidence="5">
    <location>
        <begin position="90"/>
        <end position="103"/>
    </location>
</feature>
<evidence type="ECO:0000256" key="3">
    <source>
        <dbReference type="ARBA" id="ARBA00022833"/>
    </source>
</evidence>